<dbReference type="Proteomes" id="UP001054837">
    <property type="component" value="Unassembled WGS sequence"/>
</dbReference>
<sequence length="105" mass="12344">MLYCLKKTHFTDRRRGYVIWFGRKSWSILTNKLSIMEKNLTINRQGAKSVVGVMSSKMDGTIQVFPTRFKKFSELSWIRSALSEARQVGAEEEFVWKFLSYSSRH</sequence>
<evidence type="ECO:0000313" key="1">
    <source>
        <dbReference type="EMBL" id="GIY25476.1"/>
    </source>
</evidence>
<dbReference type="EMBL" id="BPLQ01006824">
    <property type="protein sequence ID" value="GIY25476.1"/>
    <property type="molecule type" value="Genomic_DNA"/>
</dbReference>
<dbReference type="AlphaFoldDB" id="A0AAV4RX92"/>
<keyword evidence="2" id="KW-1185">Reference proteome</keyword>
<organism evidence="1 2">
    <name type="scientific">Caerostris darwini</name>
    <dbReference type="NCBI Taxonomy" id="1538125"/>
    <lineage>
        <taxon>Eukaryota</taxon>
        <taxon>Metazoa</taxon>
        <taxon>Ecdysozoa</taxon>
        <taxon>Arthropoda</taxon>
        <taxon>Chelicerata</taxon>
        <taxon>Arachnida</taxon>
        <taxon>Araneae</taxon>
        <taxon>Araneomorphae</taxon>
        <taxon>Entelegynae</taxon>
        <taxon>Araneoidea</taxon>
        <taxon>Araneidae</taxon>
        <taxon>Caerostris</taxon>
    </lineage>
</organism>
<gene>
    <name evidence="1" type="ORF">CDAR_471821</name>
</gene>
<comment type="caution">
    <text evidence="1">The sequence shown here is derived from an EMBL/GenBank/DDBJ whole genome shotgun (WGS) entry which is preliminary data.</text>
</comment>
<name>A0AAV4RX92_9ARAC</name>
<reference evidence="1 2" key="1">
    <citation type="submission" date="2021-06" db="EMBL/GenBank/DDBJ databases">
        <title>Caerostris darwini draft genome.</title>
        <authorList>
            <person name="Kono N."/>
            <person name="Arakawa K."/>
        </authorList>
    </citation>
    <scope>NUCLEOTIDE SEQUENCE [LARGE SCALE GENOMIC DNA]</scope>
</reference>
<accession>A0AAV4RX92</accession>
<evidence type="ECO:0000313" key="2">
    <source>
        <dbReference type="Proteomes" id="UP001054837"/>
    </source>
</evidence>
<evidence type="ECO:0008006" key="3">
    <source>
        <dbReference type="Google" id="ProtNLM"/>
    </source>
</evidence>
<protein>
    <recommendedName>
        <fullName evidence="3">RNase H type-1 domain-containing protein</fullName>
    </recommendedName>
</protein>
<proteinExistence type="predicted"/>